<proteinExistence type="predicted"/>
<evidence type="ECO:0000313" key="1">
    <source>
        <dbReference type="EMBL" id="CDX61027.1"/>
    </source>
</evidence>
<name>A0A090GVR6_MESPL</name>
<gene>
    <name evidence="1" type="ORF">MPL3365_50092</name>
</gene>
<protein>
    <submittedName>
        <fullName evidence="1">Uncharacterized protein</fullName>
    </submittedName>
</protein>
<accession>A0A090GVR6</accession>
<dbReference type="EMBL" id="CCNE01000045">
    <property type="protein sequence ID" value="CDX61027.1"/>
    <property type="molecule type" value="Genomic_DNA"/>
</dbReference>
<dbReference type="AlphaFoldDB" id="A0A090GVR6"/>
<organism evidence="1 2">
    <name type="scientific">Mesorhizobium plurifarium</name>
    <dbReference type="NCBI Taxonomy" id="69974"/>
    <lineage>
        <taxon>Bacteria</taxon>
        <taxon>Pseudomonadati</taxon>
        <taxon>Pseudomonadota</taxon>
        <taxon>Alphaproteobacteria</taxon>
        <taxon>Hyphomicrobiales</taxon>
        <taxon>Phyllobacteriaceae</taxon>
        <taxon>Mesorhizobium</taxon>
    </lineage>
</organism>
<evidence type="ECO:0000313" key="2">
    <source>
        <dbReference type="Proteomes" id="UP000046122"/>
    </source>
</evidence>
<sequence>MPAPLCDITRYDTCDVVRTPDFGVVICAFERAAAHGLQEASDELAEI</sequence>
<dbReference type="Proteomes" id="UP000046122">
    <property type="component" value="Unassembled WGS sequence"/>
</dbReference>
<reference evidence="1 2" key="1">
    <citation type="submission" date="2014-08" db="EMBL/GenBank/DDBJ databases">
        <authorList>
            <person name="Moulin Lionel"/>
        </authorList>
    </citation>
    <scope>NUCLEOTIDE SEQUENCE [LARGE SCALE GENOMIC DNA]</scope>
</reference>